<feature type="compositionally biased region" description="Polar residues" evidence="1">
    <location>
        <begin position="37"/>
        <end position="48"/>
    </location>
</feature>
<dbReference type="Proteomes" id="UP001060771">
    <property type="component" value="Chromosome"/>
</dbReference>
<protein>
    <submittedName>
        <fullName evidence="3">Uncharacterized protein</fullName>
    </submittedName>
</protein>
<evidence type="ECO:0000313" key="5">
    <source>
        <dbReference type="Proteomes" id="UP001060771"/>
    </source>
</evidence>
<evidence type="ECO:0000256" key="1">
    <source>
        <dbReference type="SAM" id="MobiDB-lite"/>
    </source>
</evidence>
<dbReference type="EMBL" id="BMNM01000005">
    <property type="protein sequence ID" value="GGI78074.1"/>
    <property type="molecule type" value="Genomic_DNA"/>
</dbReference>
<organism evidence="3 4">
    <name type="scientific">Vulcanisaeta souniana JCM 11219</name>
    <dbReference type="NCBI Taxonomy" id="1293586"/>
    <lineage>
        <taxon>Archaea</taxon>
        <taxon>Thermoproteota</taxon>
        <taxon>Thermoprotei</taxon>
        <taxon>Thermoproteales</taxon>
        <taxon>Thermoproteaceae</taxon>
        <taxon>Vulcanisaeta</taxon>
    </lineage>
</organism>
<evidence type="ECO:0000313" key="3">
    <source>
        <dbReference type="EMBL" id="GGI78074.1"/>
    </source>
</evidence>
<sequence>MASEKCMMEIKSIISTVRNLLMASNQAKQVTVRRNPENSSNGNPINVSLNEKNNSRLLILPTPYTLPIVMPIRTNEKNVMELMKDHYYVIS</sequence>
<dbReference type="EMBL" id="AP026830">
    <property type="protein sequence ID" value="BDR93156.1"/>
    <property type="molecule type" value="Genomic_DNA"/>
</dbReference>
<evidence type="ECO:0000313" key="4">
    <source>
        <dbReference type="Proteomes" id="UP000657075"/>
    </source>
</evidence>
<proteinExistence type="predicted"/>
<gene>
    <name evidence="3" type="ORF">GCM10007112_13580</name>
    <name evidence="2" type="ORF">Vsou_22490</name>
</gene>
<reference evidence="2" key="4">
    <citation type="journal article" date="2023" name="Microbiol. Resour. Announc.">
        <title>Complete Genome Sequence of Vulcanisaeta souniana Strain IC-059, a Hyperthermophilic Archaeon Isolated from Hot Spring Water in Japan.</title>
        <authorList>
            <person name="Kato S."/>
            <person name="Itoh T."/>
            <person name="Wu L."/>
            <person name="Ma J."/>
            <person name="Ohkuma M."/>
        </authorList>
    </citation>
    <scope>NUCLEOTIDE SEQUENCE</scope>
    <source>
        <strain evidence="2">JCM 11219</strain>
    </source>
</reference>
<evidence type="ECO:0000313" key="2">
    <source>
        <dbReference type="EMBL" id="BDR93156.1"/>
    </source>
</evidence>
<dbReference type="AlphaFoldDB" id="A0A830E729"/>
<reference evidence="5" key="3">
    <citation type="submission" date="2022-09" db="EMBL/GenBank/DDBJ databases">
        <title>Complete genome sequence of Vulcanisaeta souniana.</title>
        <authorList>
            <person name="Kato S."/>
            <person name="Itoh T."/>
            <person name="Ohkuma M."/>
        </authorList>
    </citation>
    <scope>NUCLEOTIDE SEQUENCE [LARGE SCALE GENOMIC DNA]</scope>
    <source>
        <strain evidence="5">JCM 11219</strain>
    </source>
</reference>
<name>A0A830E729_9CREN</name>
<reference evidence="3" key="2">
    <citation type="submission" date="2020-09" db="EMBL/GenBank/DDBJ databases">
        <authorList>
            <person name="Sun Q."/>
            <person name="Ohkuma M."/>
        </authorList>
    </citation>
    <scope>NUCLEOTIDE SEQUENCE</scope>
    <source>
        <strain evidence="3">JCM 11219</strain>
    </source>
</reference>
<reference evidence="3" key="1">
    <citation type="journal article" date="2014" name="Int. J. Syst. Evol. Microbiol.">
        <title>Complete genome sequence of Corynebacterium casei LMG S-19264T (=DSM 44701T), isolated from a smear-ripened cheese.</title>
        <authorList>
            <consortium name="US DOE Joint Genome Institute (JGI-PGF)"/>
            <person name="Walter F."/>
            <person name="Albersmeier A."/>
            <person name="Kalinowski J."/>
            <person name="Ruckert C."/>
        </authorList>
    </citation>
    <scope>NUCLEOTIDE SEQUENCE</scope>
    <source>
        <strain evidence="3">JCM 11219</strain>
    </source>
</reference>
<feature type="region of interest" description="Disordered" evidence="1">
    <location>
        <begin position="29"/>
        <end position="48"/>
    </location>
</feature>
<accession>A0A830E729</accession>
<keyword evidence="5" id="KW-1185">Reference proteome</keyword>
<dbReference type="Proteomes" id="UP000657075">
    <property type="component" value="Unassembled WGS sequence"/>
</dbReference>